<dbReference type="Pfam" id="PF01124">
    <property type="entry name" value="MAPEG"/>
    <property type="match status" value="1"/>
</dbReference>
<dbReference type="Proteomes" id="UP000515317">
    <property type="component" value="Chromosome"/>
</dbReference>
<comment type="subcellular location">
    <subcellularLocation>
        <location evidence="1">Membrane</location>
    </subcellularLocation>
</comment>
<keyword evidence="7" id="KW-1185">Reference proteome</keyword>
<name>A0A6S6QSK1_9HYPH</name>
<dbReference type="Gene3D" id="1.20.120.550">
    <property type="entry name" value="Membrane associated eicosanoid/glutathione metabolism-like domain"/>
    <property type="match status" value="1"/>
</dbReference>
<keyword evidence="4 5" id="KW-0472">Membrane</keyword>
<evidence type="ECO:0000313" key="6">
    <source>
        <dbReference type="EMBL" id="BCJ89438.1"/>
    </source>
</evidence>
<proteinExistence type="predicted"/>
<reference evidence="6 7" key="1">
    <citation type="submission" date="2020-08" db="EMBL/GenBank/DDBJ databases">
        <title>Genome sequence of Rhizobiales bacterium strain IZ6.</title>
        <authorList>
            <person name="Nakai R."/>
            <person name="Naganuma T."/>
        </authorList>
    </citation>
    <scope>NUCLEOTIDE SEQUENCE [LARGE SCALE GENOMIC DNA]</scope>
    <source>
        <strain evidence="6 7">IZ6</strain>
    </source>
</reference>
<feature type="transmembrane region" description="Helical" evidence="5">
    <location>
        <begin position="115"/>
        <end position="132"/>
    </location>
</feature>
<dbReference type="KEGG" id="tso:IZ6_01730"/>
<protein>
    <submittedName>
        <fullName evidence="6">Membrane protein</fullName>
    </submittedName>
</protein>
<dbReference type="AlphaFoldDB" id="A0A6S6QSK1"/>
<keyword evidence="3 5" id="KW-1133">Transmembrane helix</keyword>
<dbReference type="PANTHER" id="PTHR35371">
    <property type="entry name" value="INNER MEMBRANE PROTEIN"/>
    <property type="match status" value="1"/>
</dbReference>
<sequence length="133" mass="14641">MPSMPQEIVVLALGVALLFFHISLQAILATMELGRAWNASARDERIQVKGLYAGRAERALKNYLETFTALIALSLALAVLNKTGGIATTGAWIWLLARLVYIPLYLMGIPYIRSAVWVVAALGLFLMFIALFM</sequence>
<gene>
    <name evidence="6" type="ORF">IZ6_01730</name>
</gene>
<keyword evidence="2 5" id="KW-0812">Transmembrane</keyword>
<dbReference type="InterPro" id="IPR001129">
    <property type="entry name" value="Membr-assoc_MAPEG"/>
</dbReference>
<evidence type="ECO:0000313" key="7">
    <source>
        <dbReference type="Proteomes" id="UP000515317"/>
    </source>
</evidence>
<evidence type="ECO:0000256" key="2">
    <source>
        <dbReference type="ARBA" id="ARBA00022692"/>
    </source>
</evidence>
<evidence type="ECO:0000256" key="4">
    <source>
        <dbReference type="ARBA" id="ARBA00023136"/>
    </source>
</evidence>
<evidence type="ECO:0000256" key="1">
    <source>
        <dbReference type="ARBA" id="ARBA00004370"/>
    </source>
</evidence>
<dbReference type="EMBL" id="AP023361">
    <property type="protein sequence ID" value="BCJ89438.1"/>
    <property type="molecule type" value="Genomic_DNA"/>
</dbReference>
<accession>A0A6S6QSK1</accession>
<dbReference type="GO" id="GO:0016020">
    <property type="term" value="C:membrane"/>
    <property type="evidence" value="ECO:0007669"/>
    <property type="project" value="UniProtKB-SubCell"/>
</dbReference>
<dbReference type="PANTHER" id="PTHR35371:SF1">
    <property type="entry name" value="BLR7753 PROTEIN"/>
    <property type="match status" value="1"/>
</dbReference>
<evidence type="ECO:0000256" key="5">
    <source>
        <dbReference type="SAM" id="Phobius"/>
    </source>
</evidence>
<dbReference type="SUPFAM" id="SSF161084">
    <property type="entry name" value="MAPEG domain-like"/>
    <property type="match status" value="1"/>
</dbReference>
<dbReference type="InterPro" id="IPR023352">
    <property type="entry name" value="MAPEG-like_dom_sf"/>
</dbReference>
<organism evidence="6 7">
    <name type="scientific">Terrihabitans soli</name>
    <dbReference type="NCBI Taxonomy" id="708113"/>
    <lineage>
        <taxon>Bacteria</taxon>
        <taxon>Pseudomonadati</taxon>
        <taxon>Pseudomonadota</taxon>
        <taxon>Alphaproteobacteria</taxon>
        <taxon>Hyphomicrobiales</taxon>
        <taxon>Terrihabitans</taxon>
    </lineage>
</organism>
<evidence type="ECO:0000256" key="3">
    <source>
        <dbReference type="ARBA" id="ARBA00022989"/>
    </source>
</evidence>